<dbReference type="AlphaFoldDB" id="A0A5A7NW23"/>
<evidence type="ECO:0000313" key="1">
    <source>
        <dbReference type="EMBL" id="GER24498.1"/>
    </source>
</evidence>
<gene>
    <name evidence="1" type="ORF">STAS_00035</name>
</gene>
<dbReference type="EMBL" id="BKCP01000001">
    <property type="protein sequence ID" value="GER24498.1"/>
    <property type="molecule type" value="Genomic_DNA"/>
</dbReference>
<dbReference type="OrthoDB" id="1305604at2759"/>
<sequence>MVKQVMGTTLIFLHHNGHWIDLQIYTDYDVCGIVVNNDCSFSVLCDIIADKLKINLADKNLIIKYQVKEAYPSVEIETDSSLKFYLELKQREPDFTKFPLCITITRKEVSNFAVMEHEHNCHVQPLSFMKPGFKFGSNKCKEKILDFAQSATNVMLAQAEHTAAQLENSTKSGCVGISVPVIKCSAYDATNNPESLNKHDKYKI</sequence>
<dbReference type="Proteomes" id="UP000325081">
    <property type="component" value="Unassembled WGS sequence"/>
</dbReference>
<protein>
    <submittedName>
        <fullName evidence="1">Adenylosuccinate synthetase</fullName>
    </submittedName>
</protein>
<reference evidence="2" key="1">
    <citation type="journal article" date="2019" name="Curr. Biol.">
        <title>Genome Sequence of Striga asiatica Provides Insight into the Evolution of Plant Parasitism.</title>
        <authorList>
            <person name="Yoshida S."/>
            <person name="Kim S."/>
            <person name="Wafula E.K."/>
            <person name="Tanskanen J."/>
            <person name="Kim Y.M."/>
            <person name="Honaas L."/>
            <person name="Yang Z."/>
            <person name="Spallek T."/>
            <person name="Conn C.E."/>
            <person name="Ichihashi Y."/>
            <person name="Cheong K."/>
            <person name="Cui S."/>
            <person name="Der J.P."/>
            <person name="Gundlach H."/>
            <person name="Jiao Y."/>
            <person name="Hori C."/>
            <person name="Ishida J.K."/>
            <person name="Kasahara H."/>
            <person name="Kiba T."/>
            <person name="Kim M.S."/>
            <person name="Koo N."/>
            <person name="Laohavisit A."/>
            <person name="Lee Y.H."/>
            <person name="Lumba S."/>
            <person name="McCourt P."/>
            <person name="Mortimer J.C."/>
            <person name="Mutuku J.M."/>
            <person name="Nomura T."/>
            <person name="Sasaki-Sekimoto Y."/>
            <person name="Seto Y."/>
            <person name="Wang Y."/>
            <person name="Wakatake T."/>
            <person name="Sakakibara H."/>
            <person name="Demura T."/>
            <person name="Yamaguchi S."/>
            <person name="Yoneyama K."/>
            <person name="Manabe R.I."/>
            <person name="Nelson D.C."/>
            <person name="Schulman A.H."/>
            <person name="Timko M.P."/>
            <person name="dePamphilis C.W."/>
            <person name="Choi D."/>
            <person name="Shirasu K."/>
        </authorList>
    </citation>
    <scope>NUCLEOTIDE SEQUENCE [LARGE SCALE GENOMIC DNA]</scope>
    <source>
        <strain evidence="2">cv. UVA1</strain>
    </source>
</reference>
<proteinExistence type="predicted"/>
<keyword evidence="2" id="KW-1185">Reference proteome</keyword>
<organism evidence="1 2">
    <name type="scientific">Striga asiatica</name>
    <name type="common">Asiatic witchweed</name>
    <name type="synonym">Buchnera asiatica</name>
    <dbReference type="NCBI Taxonomy" id="4170"/>
    <lineage>
        <taxon>Eukaryota</taxon>
        <taxon>Viridiplantae</taxon>
        <taxon>Streptophyta</taxon>
        <taxon>Embryophyta</taxon>
        <taxon>Tracheophyta</taxon>
        <taxon>Spermatophyta</taxon>
        <taxon>Magnoliopsida</taxon>
        <taxon>eudicotyledons</taxon>
        <taxon>Gunneridae</taxon>
        <taxon>Pentapetalae</taxon>
        <taxon>asterids</taxon>
        <taxon>lamiids</taxon>
        <taxon>Lamiales</taxon>
        <taxon>Orobanchaceae</taxon>
        <taxon>Buchnereae</taxon>
        <taxon>Striga</taxon>
    </lineage>
</organism>
<evidence type="ECO:0000313" key="2">
    <source>
        <dbReference type="Proteomes" id="UP000325081"/>
    </source>
</evidence>
<comment type="caution">
    <text evidence="1">The sequence shown here is derived from an EMBL/GenBank/DDBJ whole genome shotgun (WGS) entry which is preliminary data.</text>
</comment>
<accession>A0A5A7NW23</accession>
<dbReference type="SUPFAM" id="SSF54277">
    <property type="entry name" value="CAD &amp; PB1 domains"/>
    <property type="match status" value="1"/>
</dbReference>
<name>A0A5A7NW23_STRAF</name>